<organism evidence="4 5">
    <name type="scientific">Peltaster fructicola</name>
    <dbReference type="NCBI Taxonomy" id="286661"/>
    <lineage>
        <taxon>Eukaryota</taxon>
        <taxon>Fungi</taxon>
        <taxon>Dikarya</taxon>
        <taxon>Ascomycota</taxon>
        <taxon>Pezizomycotina</taxon>
        <taxon>Dothideomycetes</taxon>
        <taxon>Dothideomycetes incertae sedis</taxon>
        <taxon>Peltaster</taxon>
    </lineage>
</organism>
<comment type="function">
    <text evidence="1">Plays a role in determining ER morphology.</text>
</comment>
<evidence type="ECO:0000313" key="5">
    <source>
        <dbReference type="Proteomes" id="UP000503462"/>
    </source>
</evidence>
<dbReference type="GO" id="GO:1903373">
    <property type="term" value="P:positive regulation of endoplasmic reticulum tubular network organization"/>
    <property type="evidence" value="ECO:0007669"/>
    <property type="project" value="UniProtKB-UniRule"/>
</dbReference>
<dbReference type="PANTHER" id="PTHR22166">
    <property type="entry name" value="ENDOPLASMIC RETICULUM JUNCTION FORMATION PROTEIN LUNAPARK"/>
    <property type="match status" value="1"/>
</dbReference>
<sequence>MWPFGREDGNSPKSFEKRLATLADKIERLQVRDDTLRATHRRVKVLFTLYGSFIYILVFLILTLVTGYEKWQATEWTAIAASPVAILAIRYVLDSYFDWREGNVRFRLERATKERDTVIKKLKDAMRYDSTKELLDKYGGSEGKAFLKQQDEAAKKRSAAKKAQGQPQRTGFAPPPTANIPGRVPPAQNALDAKLRSVSVGNPRQSKSLEVQTSESFAPNAYDEPRRRAPVTAPTQPSRASFLDRMLDLIVGEDESAARNRIVLLCTSCRTVNGQAPPGTQSLAELGRWRCATCGAWNGIESDLAKRLSLPPPSAISTEPNSPAFPPPASRESSDEIEVKPAKPGPRDGEDDADEEDLQSTPAASTRSKARLSQTSQT</sequence>
<evidence type="ECO:0000256" key="1">
    <source>
        <dbReference type="RuleBase" id="RU367073"/>
    </source>
</evidence>
<dbReference type="InterPro" id="IPR040115">
    <property type="entry name" value="Lnp"/>
</dbReference>
<feature type="region of interest" description="Disordered" evidence="2">
    <location>
        <begin position="311"/>
        <end position="378"/>
    </location>
</feature>
<proteinExistence type="inferred from homology"/>
<dbReference type="EMBL" id="CP051139">
    <property type="protein sequence ID" value="QIW95073.1"/>
    <property type="molecule type" value="Genomic_DNA"/>
</dbReference>
<keyword evidence="1" id="KW-0256">Endoplasmic reticulum</keyword>
<feature type="compositionally biased region" description="Polar residues" evidence="2">
    <location>
        <begin position="199"/>
        <end position="217"/>
    </location>
</feature>
<keyword evidence="1" id="KW-0479">Metal-binding</keyword>
<keyword evidence="1" id="KW-0812">Transmembrane</keyword>
<evidence type="ECO:0000313" key="4">
    <source>
        <dbReference type="EMBL" id="QIW95073.1"/>
    </source>
</evidence>
<dbReference type="InterPro" id="IPR019273">
    <property type="entry name" value="Lunapark_Znf"/>
</dbReference>
<feature type="transmembrane region" description="Helical" evidence="1">
    <location>
        <begin position="45"/>
        <end position="64"/>
    </location>
</feature>
<keyword evidence="1" id="KW-1133">Transmembrane helix</keyword>
<feature type="region of interest" description="Disordered" evidence="2">
    <location>
        <begin position="150"/>
        <end position="238"/>
    </location>
</feature>
<dbReference type="GO" id="GO:0071788">
    <property type="term" value="P:endoplasmic reticulum tubular network maintenance"/>
    <property type="evidence" value="ECO:0007669"/>
    <property type="project" value="UniProtKB-UniRule"/>
</dbReference>
<feature type="compositionally biased region" description="Basic and acidic residues" evidence="2">
    <location>
        <begin position="332"/>
        <end position="348"/>
    </location>
</feature>
<dbReference type="Proteomes" id="UP000503462">
    <property type="component" value="Chromosome 1"/>
</dbReference>
<dbReference type="OrthoDB" id="1725934at2759"/>
<feature type="transmembrane region" description="Helical" evidence="1">
    <location>
        <begin position="76"/>
        <end position="93"/>
    </location>
</feature>
<feature type="domain" description="Lunapark zinc ribbon" evidence="3">
    <location>
        <begin position="242"/>
        <end position="298"/>
    </location>
</feature>
<evidence type="ECO:0000259" key="3">
    <source>
        <dbReference type="Pfam" id="PF10058"/>
    </source>
</evidence>
<comment type="similarity">
    <text evidence="1">Belongs to the lunapark family.</text>
</comment>
<feature type="compositionally biased region" description="Acidic residues" evidence="2">
    <location>
        <begin position="349"/>
        <end position="358"/>
    </location>
</feature>
<dbReference type="GO" id="GO:0008270">
    <property type="term" value="F:zinc ion binding"/>
    <property type="evidence" value="ECO:0007669"/>
    <property type="project" value="UniProtKB-KW"/>
</dbReference>
<accession>A0A6H0XK24</accession>
<keyword evidence="1" id="KW-0472">Membrane</keyword>
<keyword evidence="1" id="KW-0862">Zinc</keyword>
<keyword evidence="5" id="KW-1185">Reference proteome</keyword>
<dbReference type="AlphaFoldDB" id="A0A6H0XK24"/>
<keyword evidence="1" id="KW-0863">Zinc-finger</keyword>
<reference evidence="4 5" key="1">
    <citation type="journal article" date="2016" name="Sci. Rep.">
        <title>Peltaster fructicola genome reveals evolution from an invasive phytopathogen to an ectophytic parasite.</title>
        <authorList>
            <person name="Xu C."/>
            <person name="Chen H."/>
            <person name="Gleason M.L."/>
            <person name="Xu J.R."/>
            <person name="Liu H."/>
            <person name="Zhang R."/>
            <person name="Sun G."/>
        </authorList>
    </citation>
    <scope>NUCLEOTIDE SEQUENCE [LARGE SCALE GENOMIC DNA]</scope>
    <source>
        <strain evidence="4 5">LNHT1506</strain>
    </source>
</reference>
<comment type="domain">
    <text evidence="1">The C4-type zinc finger motif is necessary both for its ER three-way tubular junction localization and formation.</text>
</comment>
<gene>
    <name evidence="4" type="ORF">AMS68_000591</name>
</gene>
<dbReference type="PANTHER" id="PTHR22166:SF12">
    <property type="entry name" value="ENDOPLASMIC RETICULUM JUNCTION FORMATION PROTEIN LUNAPARK"/>
    <property type="match status" value="1"/>
</dbReference>
<protein>
    <recommendedName>
        <fullName evidence="1">Endoplasmic reticulum junction formation protein lunapark</fullName>
    </recommendedName>
</protein>
<dbReference type="GO" id="GO:0098826">
    <property type="term" value="C:endoplasmic reticulum tubular network membrane"/>
    <property type="evidence" value="ECO:0007669"/>
    <property type="project" value="UniProtKB-UniRule"/>
</dbReference>
<name>A0A6H0XK24_9PEZI</name>
<feature type="compositionally biased region" description="Polar residues" evidence="2">
    <location>
        <begin position="359"/>
        <end position="378"/>
    </location>
</feature>
<evidence type="ECO:0000256" key="2">
    <source>
        <dbReference type="SAM" id="MobiDB-lite"/>
    </source>
</evidence>
<comment type="subcellular location">
    <subcellularLocation>
        <location evidence="1">Endoplasmic reticulum membrane</location>
        <topology evidence="1">Multi-pass membrane protein</topology>
    </subcellularLocation>
</comment>
<dbReference type="Pfam" id="PF10058">
    <property type="entry name" value="Zn_ribbon_10"/>
    <property type="match status" value="1"/>
</dbReference>